<comment type="caution">
    <text evidence="2">The sequence shown here is derived from an EMBL/GenBank/DDBJ whole genome shotgun (WGS) entry which is preliminary data.</text>
</comment>
<feature type="transmembrane region" description="Helical" evidence="1">
    <location>
        <begin position="20"/>
        <end position="42"/>
    </location>
</feature>
<evidence type="ECO:0008006" key="4">
    <source>
        <dbReference type="Google" id="ProtNLM"/>
    </source>
</evidence>
<dbReference type="Proteomes" id="UP001500618">
    <property type="component" value="Unassembled WGS sequence"/>
</dbReference>
<dbReference type="EMBL" id="BAAANY010000007">
    <property type="protein sequence ID" value="GAA1669336.1"/>
    <property type="molecule type" value="Genomic_DNA"/>
</dbReference>
<keyword evidence="1" id="KW-1133">Transmembrane helix</keyword>
<gene>
    <name evidence="2" type="ORF">GCM10009765_18500</name>
</gene>
<protein>
    <recommendedName>
        <fullName evidence="4">DUF4190 domain-containing protein</fullName>
    </recommendedName>
</protein>
<sequence length="94" mass="9769">MGKQENVSAQPVQRSNAQTLSIIAIVISVLCFLAGPIVGIILSLKARKKAAAFGEPARLPQIALIVSVVFVALHVIGIIFSVISSLLAVQGVGH</sequence>
<accession>A0ABN2GD75</accession>
<keyword evidence="1" id="KW-0812">Transmembrane</keyword>
<keyword evidence="3" id="KW-1185">Reference proteome</keyword>
<dbReference type="RefSeq" id="WP_163570556.1">
    <property type="nucleotide sequence ID" value="NZ_WOTO01000033.1"/>
</dbReference>
<proteinExistence type="predicted"/>
<keyword evidence="1" id="KW-0472">Membrane</keyword>
<evidence type="ECO:0000313" key="3">
    <source>
        <dbReference type="Proteomes" id="UP001500618"/>
    </source>
</evidence>
<feature type="transmembrane region" description="Helical" evidence="1">
    <location>
        <begin position="62"/>
        <end position="89"/>
    </location>
</feature>
<evidence type="ECO:0000256" key="1">
    <source>
        <dbReference type="SAM" id="Phobius"/>
    </source>
</evidence>
<organism evidence="2 3">
    <name type="scientific">Fodinicola feengrottensis</name>
    <dbReference type="NCBI Taxonomy" id="435914"/>
    <lineage>
        <taxon>Bacteria</taxon>
        <taxon>Bacillati</taxon>
        <taxon>Actinomycetota</taxon>
        <taxon>Actinomycetes</taxon>
        <taxon>Mycobacteriales</taxon>
        <taxon>Fodinicola</taxon>
    </lineage>
</organism>
<name>A0ABN2GD75_9ACTN</name>
<reference evidence="2 3" key="1">
    <citation type="journal article" date="2019" name="Int. J. Syst. Evol. Microbiol.">
        <title>The Global Catalogue of Microorganisms (GCM) 10K type strain sequencing project: providing services to taxonomists for standard genome sequencing and annotation.</title>
        <authorList>
            <consortium name="The Broad Institute Genomics Platform"/>
            <consortium name="The Broad Institute Genome Sequencing Center for Infectious Disease"/>
            <person name="Wu L."/>
            <person name="Ma J."/>
        </authorList>
    </citation>
    <scope>NUCLEOTIDE SEQUENCE [LARGE SCALE GENOMIC DNA]</scope>
    <source>
        <strain evidence="2 3">JCM 14718</strain>
    </source>
</reference>
<evidence type="ECO:0000313" key="2">
    <source>
        <dbReference type="EMBL" id="GAA1669336.1"/>
    </source>
</evidence>